<proteinExistence type="predicted"/>
<dbReference type="OrthoDB" id="4950147at2"/>
<dbReference type="InterPro" id="IPR023833">
    <property type="entry name" value="Signal_pept_SipW-depend-type"/>
</dbReference>
<keyword evidence="2" id="KW-1185">Reference proteome</keyword>
<accession>A0A0V8IH04</accession>
<reference evidence="1 2" key="1">
    <citation type="journal article" date="2014" name="Arch. Microbiol.">
        <title>Arthrobacter enclensis sp. nov., isolated from sediment sample.</title>
        <authorList>
            <person name="Dastager S.G."/>
            <person name="Liu Q."/>
            <person name="Tang S.K."/>
            <person name="Krishnamurthi S."/>
            <person name="Lee J.C."/>
            <person name="Li W.J."/>
        </authorList>
    </citation>
    <scope>NUCLEOTIDE SEQUENCE [LARGE SCALE GENOMIC DNA]</scope>
    <source>
        <strain evidence="1 2">NIO-1008</strain>
    </source>
</reference>
<gene>
    <name evidence="1" type="ORF">AS031_14925</name>
</gene>
<dbReference type="EMBL" id="LNQM01000007">
    <property type="protein sequence ID" value="KSU73967.1"/>
    <property type="molecule type" value="Genomic_DNA"/>
</dbReference>
<comment type="caution">
    <text evidence="1">The sequence shown here is derived from an EMBL/GenBank/DDBJ whole genome shotgun (WGS) entry which is preliminary data.</text>
</comment>
<dbReference type="AlphaFoldDB" id="A0A0V8IH04"/>
<dbReference type="STRING" id="993070.AS031_14925"/>
<protein>
    <submittedName>
        <fullName evidence="1">Uncharacterized protein</fullName>
    </submittedName>
</protein>
<organism evidence="1 2">
    <name type="scientific">Pseudarthrobacter enclensis</name>
    <dbReference type="NCBI Taxonomy" id="993070"/>
    <lineage>
        <taxon>Bacteria</taxon>
        <taxon>Bacillati</taxon>
        <taxon>Actinomycetota</taxon>
        <taxon>Actinomycetes</taxon>
        <taxon>Micrococcales</taxon>
        <taxon>Micrococcaceae</taxon>
        <taxon>Pseudarthrobacter</taxon>
    </lineage>
</organism>
<evidence type="ECO:0000313" key="1">
    <source>
        <dbReference type="EMBL" id="KSU73967.1"/>
    </source>
</evidence>
<dbReference type="NCBIfam" id="TIGR04088">
    <property type="entry name" value="cognate_SipW"/>
    <property type="match status" value="1"/>
</dbReference>
<evidence type="ECO:0000313" key="2">
    <source>
        <dbReference type="Proteomes" id="UP000053199"/>
    </source>
</evidence>
<name>A0A0V8IH04_9MICC</name>
<dbReference type="Proteomes" id="UP000053199">
    <property type="component" value="Unassembled WGS sequence"/>
</dbReference>
<sequence>MVASTSAKPRSEKANKVRAILAGGLVLGVGAAFTLAAWTDNEWVFGQSENGGGPGTKVYQMQQNTWSGSGGAEAWSDQPLSPGGALTFSVNADNLVPGSTVYAPMQLRAVAGSEALVASLTEAAQSVPIDSVTNSSQLYTALRYEAKQGVPRSSCNATGFSSVQNGNIIPAGSNLNTISIPGAATNINLPKGDNVNSGTAVDVCFALTLPTDAPASLQGTKTVPLWKFSSTVGLP</sequence>
<dbReference type="RefSeq" id="WP_058268939.1">
    <property type="nucleotide sequence ID" value="NZ_FMAZ01000006.1"/>
</dbReference>